<evidence type="ECO:0000313" key="1">
    <source>
        <dbReference type="Proteomes" id="UP000887540"/>
    </source>
</evidence>
<name>A0A914EBJ0_9BILA</name>
<dbReference type="WBParaSite" id="ACRNAN_scaffold7024.g14645.t1">
    <property type="protein sequence ID" value="ACRNAN_scaffold7024.g14645.t1"/>
    <property type="gene ID" value="ACRNAN_scaffold7024.g14645"/>
</dbReference>
<sequence length="222" mass="25438">MLAYENYIYSKGYETTNHINVYCSKRTAKGCMARGKFLKLSGRIILTVQHNHEAIEGEPEAKCRMYVMKREPNRNKLENRRDLVDRMLKNVAPRQINAMPSARSMADTISRERAQDEEHIKTPGSLEDLDTDSLAALRTCLWEKMLQFDSGIVRGIRVLVFATRTNLEFLATCDTICIDGTFDPRPKLFTQLWTIGGLINGHLEQGFSNHNGQRSKNDRSIR</sequence>
<protein>
    <submittedName>
        <fullName evidence="2">FLYWCH-type domain-containing protein</fullName>
    </submittedName>
</protein>
<accession>A0A914EBJ0</accession>
<keyword evidence="1" id="KW-1185">Reference proteome</keyword>
<dbReference type="Proteomes" id="UP000887540">
    <property type="component" value="Unplaced"/>
</dbReference>
<evidence type="ECO:0000313" key="2">
    <source>
        <dbReference type="WBParaSite" id="ACRNAN_scaffold7024.g14645.t1"/>
    </source>
</evidence>
<reference evidence="2" key="1">
    <citation type="submission" date="2022-11" db="UniProtKB">
        <authorList>
            <consortium name="WormBaseParasite"/>
        </authorList>
    </citation>
    <scope>IDENTIFICATION</scope>
</reference>
<proteinExistence type="predicted"/>
<dbReference type="Gene3D" id="2.20.25.240">
    <property type="match status" value="1"/>
</dbReference>
<dbReference type="AlphaFoldDB" id="A0A914EBJ0"/>
<organism evidence="1 2">
    <name type="scientific">Acrobeloides nanus</name>
    <dbReference type="NCBI Taxonomy" id="290746"/>
    <lineage>
        <taxon>Eukaryota</taxon>
        <taxon>Metazoa</taxon>
        <taxon>Ecdysozoa</taxon>
        <taxon>Nematoda</taxon>
        <taxon>Chromadorea</taxon>
        <taxon>Rhabditida</taxon>
        <taxon>Tylenchina</taxon>
        <taxon>Cephalobomorpha</taxon>
        <taxon>Cephaloboidea</taxon>
        <taxon>Cephalobidae</taxon>
        <taxon>Acrobeloides</taxon>
    </lineage>
</organism>